<reference evidence="14" key="1">
    <citation type="journal article" date="2019" name="Int. J. Syst. Evol. Microbiol.">
        <title>The Global Catalogue of Microorganisms (GCM) 10K type strain sequencing project: providing services to taxonomists for standard genome sequencing and annotation.</title>
        <authorList>
            <consortium name="The Broad Institute Genomics Platform"/>
            <consortium name="The Broad Institute Genome Sequencing Center for Infectious Disease"/>
            <person name="Wu L."/>
            <person name="Ma J."/>
        </authorList>
    </citation>
    <scope>NUCLEOTIDE SEQUENCE [LARGE SCALE GENOMIC DNA]</scope>
    <source>
        <strain evidence="14">JCM 17137</strain>
    </source>
</reference>
<dbReference type="Pfam" id="PF02767">
    <property type="entry name" value="DNA_pol3_beta_2"/>
    <property type="match status" value="1"/>
</dbReference>
<feature type="domain" description="DNA polymerase III beta sliding clamp central" evidence="11">
    <location>
        <begin position="157"/>
        <end position="276"/>
    </location>
</feature>
<evidence type="ECO:0000313" key="13">
    <source>
        <dbReference type="EMBL" id="GAA3744556.1"/>
    </source>
</evidence>
<feature type="domain" description="DNA polymerase III beta sliding clamp N-terminal" evidence="10">
    <location>
        <begin position="28"/>
        <end position="148"/>
    </location>
</feature>
<dbReference type="PANTHER" id="PTHR30478">
    <property type="entry name" value="DNA POLYMERASE III SUBUNIT BETA"/>
    <property type="match status" value="1"/>
</dbReference>
<evidence type="ECO:0000313" key="14">
    <source>
        <dbReference type="Proteomes" id="UP001500908"/>
    </source>
</evidence>
<keyword evidence="14" id="KW-1185">Reference proteome</keyword>
<dbReference type="NCBIfam" id="TIGR00663">
    <property type="entry name" value="dnan"/>
    <property type="match status" value="1"/>
</dbReference>
<keyword evidence="7" id="KW-0239">DNA-directed DNA polymerase</keyword>
<evidence type="ECO:0000259" key="11">
    <source>
        <dbReference type="Pfam" id="PF02767"/>
    </source>
</evidence>
<evidence type="ECO:0000256" key="6">
    <source>
        <dbReference type="ARBA" id="ARBA00022705"/>
    </source>
</evidence>
<evidence type="ECO:0000256" key="8">
    <source>
        <dbReference type="ARBA" id="ARBA00023125"/>
    </source>
</evidence>
<organism evidence="13 14">
    <name type="scientific">Salinactinospora qingdaonensis</name>
    <dbReference type="NCBI Taxonomy" id="702744"/>
    <lineage>
        <taxon>Bacteria</taxon>
        <taxon>Bacillati</taxon>
        <taxon>Actinomycetota</taxon>
        <taxon>Actinomycetes</taxon>
        <taxon>Streptosporangiales</taxon>
        <taxon>Nocardiopsidaceae</taxon>
        <taxon>Salinactinospora</taxon>
    </lineage>
</organism>
<comment type="subcellular location">
    <subcellularLocation>
        <location evidence="1">Cytoplasm</location>
    </subcellularLocation>
</comment>
<keyword evidence="6" id="KW-0235">DNA replication</keyword>
<keyword evidence="4" id="KW-0808">Transferase</keyword>
<protein>
    <submittedName>
        <fullName evidence="13">DNA polymerase III subunit beta</fullName>
    </submittedName>
</protein>
<dbReference type="InterPro" id="IPR022634">
    <property type="entry name" value="DNA_polIII_beta_N"/>
</dbReference>
<keyword evidence="3" id="KW-0963">Cytoplasm</keyword>
<evidence type="ECO:0000259" key="10">
    <source>
        <dbReference type="Pfam" id="PF00712"/>
    </source>
</evidence>
<dbReference type="InterPro" id="IPR022635">
    <property type="entry name" value="DNA_polIII_beta_C"/>
</dbReference>
<dbReference type="SUPFAM" id="SSF55979">
    <property type="entry name" value="DNA clamp"/>
    <property type="match status" value="3"/>
</dbReference>
<evidence type="ECO:0000256" key="9">
    <source>
        <dbReference type="SAM" id="MobiDB-lite"/>
    </source>
</evidence>
<dbReference type="RefSeq" id="WP_344971216.1">
    <property type="nucleotide sequence ID" value="NZ_BAABDD010000010.1"/>
</dbReference>
<keyword evidence="8" id="KW-0238">DNA-binding</keyword>
<dbReference type="PANTHER" id="PTHR30478:SF0">
    <property type="entry name" value="BETA SLIDING CLAMP"/>
    <property type="match status" value="1"/>
</dbReference>
<evidence type="ECO:0000256" key="3">
    <source>
        <dbReference type="ARBA" id="ARBA00022490"/>
    </source>
</evidence>
<dbReference type="CDD" id="cd00140">
    <property type="entry name" value="beta_clamp"/>
    <property type="match status" value="1"/>
</dbReference>
<gene>
    <name evidence="13" type="primary">dnaN_4</name>
    <name evidence="13" type="ORF">GCM10022402_25240</name>
</gene>
<feature type="domain" description="DNA polymerase III beta sliding clamp C-terminal" evidence="12">
    <location>
        <begin position="283"/>
        <end position="409"/>
    </location>
</feature>
<sequence>MSVTTESVSRSAHTHNETQRPVFHTTYARLTDALATVGLAICSNTAVPIMAGVLLESSNGDLVLNGFDYETAISVRIPEAATTQGRLLVDHTELTKLMNALVKGTRKREAERLPVTISATDTTSATVELADSTMPLTTLPLDDYPTLPATPPTTARVDREVFTTELKRVLPAVGQDATLPPLEGVKFDLSPSQLTLAATDRYRIAVAHLPVTSTLPAQDSGVLVHGGLLVKLAKKFTGDHVGFGWQHDEEPYPTMVALTCGEITVRTRSIDGDFPDYVRLLTSETPVAIVADRAELLTQTRRAQAVLSAKRDASKTVTLTVDPESVTVAPRLSEQPEQVSTPRLAANVVGISQATQFGVNPQYLCEALDSFTGQTVTLHAQTPTTPMLLTDAPDGLGDPTAFRHLIMPIRLD</sequence>
<comment type="caution">
    <text evidence="13">The sequence shown here is derived from an EMBL/GenBank/DDBJ whole genome shotgun (WGS) entry which is preliminary data.</text>
</comment>
<dbReference type="EMBL" id="BAABDD010000010">
    <property type="protein sequence ID" value="GAA3744556.1"/>
    <property type="molecule type" value="Genomic_DNA"/>
</dbReference>
<comment type="similarity">
    <text evidence="2">Belongs to the beta sliding clamp family.</text>
</comment>
<evidence type="ECO:0000259" key="12">
    <source>
        <dbReference type="Pfam" id="PF02768"/>
    </source>
</evidence>
<feature type="region of interest" description="Disordered" evidence="9">
    <location>
        <begin position="1"/>
        <end position="20"/>
    </location>
</feature>
<feature type="compositionally biased region" description="Polar residues" evidence="9">
    <location>
        <begin position="1"/>
        <end position="11"/>
    </location>
</feature>
<evidence type="ECO:0000256" key="2">
    <source>
        <dbReference type="ARBA" id="ARBA00010752"/>
    </source>
</evidence>
<evidence type="ECO:0000256" key="4">
    <source>
        <dbReference type="ARBA" id="ARBA00022679"/>
    </source>
</evidence>
<dbReference type="InterPro" id="IPR046938">
    <property type="entry name" value="DNA_clamp_sf"/>
</dbReference>
<dbReference type="SMART" id="SM00480">
    <property type="entry name" value="POL3Bc"/>
    <property type="match status" value="1"/>
</dbReference>
<dbReference type="InterPro" id="IPR022637">
    <property type="entry name" value="DNA_polIII_beta_cen"/>
</dbReference>
<keyword evidence="5" id="KW-0548">Nucleotidyltransferase</keyword>
<evidence type="ECO:0000256" key="1">
    <source>
        <dbReference type="ARBA" id="ARBA00004496"/>
    </source>
</evidence>
<dbReference type="Proteomes" id="UP001500908">
    <property type="component" value="Unassembled WGS sequence"/>
</dbReference>
<dbReference type="InterPro" id="IPR001001">
    <property type="entry name" value="DNA_polIII_beta"/>
</dbReference>
<accession>A0ABP7FNS6</accession>
<name>A0ABP7FNS6_9ACTN</name>
<dbReference type="Gene3D" id="3.10.150.10">
    <property type="entry name" value="DNA Polymerase III, subunit A, domain 2"/>
    <property type="match status" value="3"/>
</dbReference>
<dbReference type="Pfam" id="PF00712">
    <property type="entry name" value="DNA_pol3_beta"/>
    <property type="match status" value="1"/>
</dbReference>
<evidence type="ECO:0000256" key="7">
    <source>
        <dbReference type="ARBA" id="ARBA00022932"/>
    </source>
</evidence>
<evidence type="ECO:0000256" key="5">
    <source>
        <dbReference type="ARBA" id="ARBA00022695"/>
    </source>
</evidence>
<proteinExistence type="inferred from homology"/>
<dbReference type="Pfam" id="PF02768">
    <property type="entry name" value="DNA_pol3_beta_3"/>
    <property type="match status" value="1"/>
</dbReference>